<evidence type="ECO:0000256" key="6">
    <source>
        <dbReference type="ARBA" id="ARBA00022692"/>
    </source>
</evidence>
<feature type="transmembrane region" description="Helical" evidence="15">
    <location>
        <begin position="217"/>
        <end position="235"/>
    </location>
</feature>
<keyword evidence="7 15" id="KW-0479">Metal-binding</keyword>
<dbReference type="NCBIfam" id="TIGR01511">
    <property type="entry name" value="ATPase-IB1_Cu"/>
    <property type="match status" value="1"/>
</dbReference>
<dbReference type="Gene3D" id="3.30.70.100">
    <property type="match status" value="1"/>
</dbReference>
<dbReference type="Gene3D" id="3.40.1110.10">
    <property type="entry name" value="Calcium-transporting ATPase, cytoplasmic domain N"/>
    <property type="match status" value="1"/>
</dbReference>
<evidence type="ECO:0000256" key="13">
    <source>
        <dbReference type="ARBA" id="ARBA00023065"/>
    </source>
</evidence>
<dbReference type="InterPro" id="IPR059000">
    <property type="entry name" value="ATPase_P-type_domA"/>
</dbReference>
<evidence type="ECO:0000256" key="14">
    <source>
        <dbReference type="ARBA" id="ARBA00023136"/>
    </source>
</evidence>
<evidence type="ECO:0000256" key="7">
    <source>
        <dbReference type="ARBA" id="ARBA00022723"/>
    </source>
</evidence>
<dbReference type="Proteomes" id="UP000198284">
    <property type="component" value="Unassembled WGS sequence"/>
</dbReference>
<keyword evidence="12 15" id="KW-1133">Transmembrane helix</keyword>
<dbReference type="NCBIfam" id="TIGR01494">
    <property type="entry name" value="ATPase_P-type"/>
    <property type="match status" value="1"/>
</dbReference>
<dbReference type="InterPro" id="IPR008250">
    <property type="entry name" value="ATPase_P-typ_transduc_dom_A_sf"/>
</dbReference>
<dbReference type="InterPro" id="IPR027256">
    <property type="entry name" value="P-typ_ATPase_IB"/>
</dbReference>
<evidence type="ECO:0000313" key="18">
    <source>
        <dbReference type="Proteomes" id="UP000198284"/>
    </source>
</evidence>
<dbReference type="InterPro" id="IPR018303">
    <property type="entry name" value="ATPase_P-typ_P_site"/>
</dbReference>
<evidence type="ECO:0000256" key="12">
    <source>
        <dbReference type="ARBA" id="ARBA00022989"/>
    </source>
</evidence>
<feature type="transmembrane region" description="Helical" evidence="15">
    <location>
        <begin position="275"/>
        <end position="293"/>
    </location>
</feature>
<dbReference type="SUPFAM" id="SSF81665">
    <property type="entry name" value="Calcium ATPase, transmembrane domain M"/>
    <property type="match status" value="1"/>
</dbReference>
<dbReference type="GO" id="GO:0043682">
    <property type="term" value="F:P-type divalent copper transporter activity"/>
    <property type="evidence" value="ECO:0007669"/>
    <property type="project" value="TreeGrafter"/>
</dbReference>
<dbReference type="InterPro" id="IPR036412">
    <property type="entry name" value="HAD-like_sf"/>
</dbReference>
<dbReference type="Pfam" id="PF00403">
    <property type="entry name" value="HMA"/>
    <property type="match status" value="1"/>
</dbReference>
<feature type="transmembrane region" description="Helical" evidence="15">
    <location>
        <begin position="178"/>
        <end position="197"/>
    </location>
</feature>
<dbReference type="CDD" id="cd02079">
    <property type="entry name" value="P-type_ATPase_HM"/>
    <property type="match status" value="1"/>
</dbReference>
<keyword evidence="5" id="KW-0597">Phosphoprotein</keyword>
<evidence type="ECO:0000256" key="3">
    <source>
        <dbReference type="ARBA" id="ARBA00022448"/>
    </source>
</evidence>
<dbReference type="RefSeq" id="WP_089400180.1">
    <property type="nucleotide sequence ID" value="NZ_FZOT01000010.1"/>
</dbReference>
<dbReference type="Gene3D" id="3.40.50.1000">
    <property type="entry name" value="HAD superfamily/HAD-like"/>
    <property type="match status" value="1"/>
</dbReference>
<dbReference type="SUPFAM" id="SSF55008">
    <property type="entry name" value="HMA, heavy metal-associated domain"/>
    <property type="match status" value="1"/>
</dbReference>
<dbReference type="AlphaFoldDB" id="A0A239ITI5"/>
<evidence type="ECO:0000256" key="1">
    <source>
        <dbReference type="ARBA" id="ARBA00004651"/>
    </source>
</evidence>
<evidence type="ECO:0000313" key="17">
    <source>
        <dbReference type="EMBL" id="SNS96879.1"/>
    </source>
</evidence>
<keyword evidence="6 15" id="KW-0812">Transmembrane</keyword>
<dbReference type="PROSITE" id="PS50846">
    <property type="entry name" value="HMA_2"/>
    <property type="match status" value="1"/>
</dbReference>
<evidence type="ECO:0000259" key="16">
    <source>
        <dbReference type="PROSITE" id="PS50846"/>
    </source>
</evidence>
<dbReference type="PANTHER" id="PTHR43520">
    <property type="entry name" value="ATP7, ISOFORM B"/>
    <property type="match status" value="1"/>
</dbReference>
<dbReference type="GO" id="GO:0005886">
    <property type="term" value="C:plasma membrane"/>
    <property type="evidence" value="ECO:0007669"/>
    <property type="project" value="UniProtKB-SubCell"/>
</dbReference>
<dbReference type="Pfam" id="PF00122">
    <property type="entry name" value="E1-E2_ATPase"/>
    <property type="match status" value="1"/>
</dbReference>
<evidence type="ECO:0000256" key="15">
    <source>
        <dbReference type="RuleBase" id="RU362081"/>
    </source>
</evidence>
<dbReference type="NCBIfam" id="TIGR01512">
    <property type="entry name" value="ATPase-IB2_Cd"/>
    <property type="match status" value="1"/>
</dbReference>
<dbReference type="GO" id="GO:0005524">
    <property type="term" value="F:ATP binding"/>
    <property type="evidence" value="ECO:0007669"/>
    <property type="project" value="UniProtKB-UniRule"/>
</dbReference>
<dbReference type="Pfam" id="PF00702">
    <property type="entry name" value="Hydrolase"/>
    <property type="match status" value="1"/>
</dbReference>
<feature type="transmembrane region" description="Helical" evidence="15">
    <location>
        <begin position="462"/>
        <end position="486"/>
    </location>
</feature>
<feature type="transmembrane region" description="Helical" evidence="15">
    <location>
        <begin position="247"/>
        <end position="269"/>
    </location>
</feature>
<evidence type="ECO:0000256" key="9">
    <source>
        <dbReference type="ARBA" id="ARBA00022840"/>
    </source>
</evidence>
<dbReference type="InterPro" id="IPR001757">
    <property type="entry name" value="P_typ_ATPase"/>
</dbReference>
<feature type="transmembrane region" description="Helical" evidence="15">
    <location>
        <begin position="770"/>
        <end position="786"/>
    </location>
</feature>
<evidence type="ECO:0000256" key="11">
    <source>
        <dbReference type="ARBA" id="ARBA00022967"/>
    </source>
</evidence>
<dbReference type="Pfam" id="PF12156">
    <property type="entry name" value="ATPase-cat_bd"/>
    <property type="match status" value="1"/>
</dbReference>
<dbReference type="PROSITE" id="PS00154">
    <property type="entry name" value="ATPASE_E1_E2"/>
    <property type="match status" value="1"/>
</dbReference>
<keyword evidence="13" id="KW-0406">Ion transport</keyword>
<evidence type="ECO:0000256" key="10">
    <source>
        <dbReference type="ARBA" id="ARBA00022842"/>
    </source>
</evidence>
<keyword evidence="8 15" id="KW-0547">Nucleotide-binding</keyword>
<dbReference type="GO" id="GO:0016887">
    <property type="term" value="F:ATP hydrolysis activity"/>
    <property type="evidence" value="ECO:0007669"/>
    <property type="project" value="InterPro"/>
</dbReference>
<feature type="transmembrane region" description="Helical" evidence="15">
    <location>
        <begin position="435"/>
        <end position="456"/>
    </location>
</feature>
<evidence type="ECO:0000256" key="4">
    <source>
        <dbReference type="ARBA" id="ARBA00022475"/>
    </source>
</evidence>
<dbReference type="SUPFAM" id="SSF81653">
    <property type="entry name" value="Calcium ATPase, transduction domain A"/>
    <property type="match status" value="1"/>
</dbReference>
<proteinExistence type="inferred from homology"/>
<dbReference type="InterPro" id="IPR021993">
    <property type="entry name" value="ATPase-cat-bd"/>
</dbReference>
<keyword evidence="9 15" id="KW-0067">ATP-binding</keyword>
<comment type="similarity">
    <text evidence="2 15">Belongs to the cation transport ATPase (P-type) (TC 3.A.3) family. Type IB subfamily.</text>
</comment>
<dbReference type="EMBL" id="FZOT01000010">
    <property type="protein sequence ID" value="SNS96879.1"/>
    <property type="molecule type" value="Genomic_DNA"/>
</dbReference>
<keyword evidence="3" id="KW-0813">Transport</keyword>
<dbReference type="GO" id="GO:0055070">
    <property type="term" value="P:copper ion homeostasis"/>
    <property type="evidence" value="ECO:0007669"/>
    <property type="project" value="TreeGrafter"/>
</dbReference>
<dbReference type="InterPro" id="IPR006121">
    <property type="entry name" value="HMA_dom"/>
</dbReference>
<reference evidence="17 18" key="1">
    <citation type="submission" date="2017-06" db="EMBL/GenBank/DDBJ databases">
        <authorList>
            <person name="Kim H.J."/>
            <person name="Triplett B.A."/>
        </authorList>
    </citation>
    <scope>NUCLEOTIDE SEQUENCE [LARGE SCALE GENOMIC DNA]</scope>
    <source>
        <strain evidence="17 18">U15</strain>
    </source>
</reference>
<organism evidence="17 18">
    <name type="scientific">Noviherbaspirillum humi</name>
    <dbReference type="NCBI Taxonomy" id="1688639"/>
    <lineage>
        <taxon>Bacteria</taxon>
        <taxon>Pseudomonadati</taxon>
        <taxon>Pseudomonadota</taxon>
        <taxon>Betaproteobacteria</taxon>
        <taxon>Burkholderiales</taxon>
        <taxon>Oxalobacteraceae</taxon>
        <taxon>Noviherbaspirillum</taxon>
    </lineage>
</organism>
<dbReference type="InterPro" id="IPR023299">
    <property type="entry name" value="ATPase_P-typ_cyto_dom_N"/>
</dbReference>
<dbReference type="PRINTS" id="PR00119">
    <property type="entry name" value="CATATPASE"/>
</dbReference>
<evidence type="ECO:0000256" key="8">
    <source>
        <dbReference type="ARBA" id="ARBA00022741"/>
    </source>
</evidence>
<dbReference type="NCBIfam" id="TIGR01525">
    <property type="entry name" value="ATPase-IB_hvy"/>
    <property type="match status" value="1"/>
</dbReference>
<keyword evidence="18" id="KW-1185">Reference proteome</keyword>
<feature type="transmembrane region" description="Helical" evidence="15">
    <location>
        <begin position="792"/>
        <end position="810"/>
    </location>
</feature>
<dbReference type="SUPFAM" id="SSF56784">
    <property type="entry name" value="HAD-like"/>
    <property type="match status" value="1"/>
</dbReference>
<keyword evidence="14 15" id="KW-0472">Membrane</keyword>
<dbReference type="Gene3D" id="2.70.150.10">
    <property type="entry name" value="Calcium-transporting ATPase, cytoplasmic transduction domain A"/>
    <property type="match status" value="1"/>
</dbReference>
<name>A0A239ITI5_9BURK</name>
<protein>
    <submittedName>
        <fullName evidence="17">Cu2+-exporting ATPase</fullName>
    </submittedName>
</protein>
<sequence length="832" mass="88301">MGDASCFHCGTPVPPGSHWSVQIDSAPRALCCPGCAAVAQAIVDNGLDDYYRSRSGLSPKADDESLVPPELMLYDAPEVVADFAAQARAEEGVLEATLSIGNIRCAACVWLIERRLLQVPGVRGAQLNVAAEKLRVRWQRDACKPSDIFAALRELGYAAYPYDPARHQQQLQLGEKRLFRQMFVAGLSMMQVMMYAYPAYIAADGTMEADMARLMRWASLALTLPAVFYSALPFFQGAWSNLKSRMLGMDVPVALGIGAAFLGSVIATLRDSGEVYFDSVTMFIFLLIGSRYLELLARRKAASALERLQHALPASASRLPDYPLGDAGASAAQTVPAAQLRAGDVILIKPGETIAADCRILEGDTRIDASLLSGESRLLRKAADDELPGGAVNVSQAVIARVLRPTRESTLSALLKLVERAGEEKPRLALWADRVAAWFVGGLLLLAAAVFAWWHWADPSRAWPIAIAVLVVSCPCALSLAMPTALAAAVDRLARQGVLVVQAHVPETLQRATHVIFDKTGTLTHGRPVLRRMAALGSASETDCLRIAAALESGCAHPLAAAIMAAARKQALAVPGVSATNQTNGAGIEGTLDGRRYRLGHLAFVGEVAGAAADDGSPDSDATPVYLGCDGQWLARLELVDTVRADARDVVRHFKAIGKRIMLLSGDGEAVVRHVAADLGIDDAHGGQKPECKLAFVQQLQREGAVVAMVGDGINDAAVLQAADVSFAMGAGAAIAQTHADAVLLTDRLSSLIDAADAARQTMAVVKQNLAWASVYNLIAIPSAALGLLNPWLSAVGMSVSSVVVLLNALRLRRVPRQRTPAVKSVELAPSA</sequence>
<evidence type="ECO:0000256" key="2">
    <source>
        <dbReference type="ARBA" id="ARBA00006024"/>
    </source>
</evidence>
<dbReference type="PANTHER" id="PTHR43520:SF5">
    <property type="entry name" value="CATION-TRANSPORTING P-TYPE ATPASE-RELATED"/>
    <property type="match status" value="1"/>
</dbReference>
<dbReference type="InterPro" id="IPR036163">
    <property type="entry name" value="HMA_dom_sf"/>
</dbReference>
<comment type="subcellular location">
    <subcellularLocation>
        <location evidence="1">Cell membrane</location>
        <topology evidence="1">Multi-pass membrane protein</topology>
    </subcellularLocation>
</comment>
<dbReference type="InterPro" id="IPR023214">
    <property type="entry name" value="HAD_sf"/>
</dbReference>
<feature type="domain" description="HMA" evidence="16">
    <location>
        <begin position="94"/>
        <end position="160"/>
    </location>
</feature>
<evidence type="ECO:0000256" key="5">
    <source>
        <dbReference type="ARBA" id="ARBA00022553"/>
    </source>
</evidence>
<dbReference type="CDD" id="cd00371">
    <property type="entry name" value="HMA"/>
    <property type="match status" value="1"/>
</dbReference>
<dbReference type="OrthoDB" id="8552908at2"/>
<keyword evidence="4 15" id="KW-1003">Cell membrane</keyword>
<gene>
    <name evidence="17" type="ORF">SAMN06265795_110116</name>
</gene>
<dbReference type="InterPro" id="IPR023298">
    <property type="entry name" value="ATPase_P-typ_TM_dom_sf"/>
</dbReference>
<keyword evidence="11" id="KW-1278">Translocase</keyword>
<accession>A0A239ITI5</accession>
<keyword evidence="10" id="KW-0460">Magnesium</keyword>
<dbReference type="GO" id="GO:0005507">
    <property type="term" value="F:copper ion binding"/>
    <property type="evidence" value="ECO:0007669"/>
    <property type="project" value="TreeGrafter"/>
</dbReference>